<dbReference type="AlphaFoldDB" id="A0A653DEX4"/>
<protein>
    <submittedName>
        <fullName evidence="2">Uncharacterized protein</fullName>
    </submittedName>
</protein>
<evidence type="ECO:0000313" key="3">
    <source>
        <dbReference type="Proteomes" id="UP000410492"/>
    </source>
</evidence>
<reference evidence="2 3" key="1">
    <citation type="submission" date="2019-01" db="EMBL/GenBank/DDBJ databases">
        <authorList>
            <person name="Sayadi A."/>
        </authorList>
    </citation>
    <scope>NUCLEOTIDE SEQUENCE [LARGE SCALE GENOMIC DNA]</scope>
</reference>
<sequence>MITLSSSRTVRRGSPVRARVGDTDSQSQLFSRPGAIQSPNQALIAHKAAAAPLSKADAVHRAATWVPTQAP</sequence>
<accession>A0A653DEX4</accession>
<dbReference type="Proteomes" id="UP000410492">
    <property type="component" value="Unassembled WGS sequence"/>
</dbReference>
<organism evidence="2 3">
    <name type="scientific">Callosobruchus maculatus</name>
    <name type="common">Southern cowpea weevil</name>
    <name type="synonym">Pulse bruchid</name>
    <dbReference type="NCBI Taxonomy" id="64391"/>
    <lineage>
        <taxon>Eukaryota</taxon>
        <taxon>Metazoa</taxon>
        <taxon>Ecdysozoa</taxon>
        <taxon>Arthropoda</taxon>
        <taxon>Hexapoda</taxon>
        <taxon>Insecta</taxon>
        <taxon>Pterygota</taxon>
        <taxon>Neoptera</taxon>
        <taxon>Endopterygota</taxon>
        <taxon>Coleoptera</taxon>
        <taxon>Polyphaga</taxon>
        <taxon>Cucujiformia</taxon>
        <taxon>Chrysomeloidea</taxon>
        <taxon>Chrysomelidae</taxon>
        <taxon>Bruchinae</taxon>
        <taxon>Bruchini</taxon>
        <taxon>Callosobruchus</taxon>
    </lineage>
</organism>
<proteinExistence type="predicted"/>
<dbReference type="EMBL" id="CAACVG010011353">
    <property type="protein sequence ID" value="VEN57907.1"/>
    <property type="molecule type" value="Genomic_DNA"/>
</dbReference>
<name>A0A653DEX4_CALMS</name>
<keyword evidence="3" id="KW-1185">Reference proteome</keyword>
<evidence type="ECO:0000256" key="1">
    <source>
        <dbReference type="SAM" id="MobiDB-lite"/>
    </source>
</evidence>
<evidence type="ECO:0000313" key="2">
    <source>
        <dbReference type="EMBL" id="VEN57907.1"/>
    </source>
</evidence>
<feature type="region of interest" description="Disordered" evidence="1">
    <location>
        <begin position="1"/>
        <end position="34"/>
    </location>
</feature>
<gene>
    <name evidence="2" type="ORF">CALMAC_LOCUS16415</name>
</gene>